<feature type="transmembrane region" description="Helical" evidence="2">
    <location>
        <begin position="55"/>
        <end position="73"/>
    </location>
</feature>
<evidence type="ECO:0000256" key="1">
    <source>
        <dbReference type="SAM" id="MobiDB-lite"/>
    </source>
</evidence>
<evidence type="ECO:0000313" key="4">
    <source>
        <dbReference type="Proteomes" id="UP000188604"/>
    </source>
</evidence>
<proteinExistence type="predicted"/>
<feature type="region of interest" description="Disordered" evidence="1">
    <location>
        <begin position="1"/>
        <end position="32"/>
    </location>
</feature>
<dbReference type="AlphaFoldDB" id="A0A1U9KSU6"/>
<keyword evidence="2" id="KW-0812">Transmembrane</keyword>
<dbReference type="RefSeq" id="WP_077807905.1">
    <property type="nucleotide sequence ID" value="NZ_BJXS01000001.1"/>
</dbReference>
<evidence type="ECO:0000313" key="3">
    <source>
        <dbReference type="EMBL" id="AQS88855.1"/>
    </source>
</evidence>
<feature type="transmembrane region" description="Helical" evidence="2">
    <location>
        <begin position="241"/>
        <end position="263"/>
    </location>
</feature>
<reference evidence="3 4" key="1">
    <citation type="submission" date="2016-03" db="EMBL/GenBank/DDBJ databases">
        <title>Acetic acid bacteria sequencing.</title>
        <authorList>
            <person name="Brandt J."/>
            <person name="Jakob F."/>
            <person name="Vogel R.F."/>
        </authorList>
    </citation>
    <scope>NUCLEOTIDE SEQUENCE [LARGE SCALE GENOMIC DNA]</scope>
    <source>
        <strain evidence="3 4">NBRC 101099</strain>
    </source>
</reference>
<dbReference type="STRING" id="320497.A0U93_14025"/>
<organism evidence="3 4">
    <name type="scientific">Neoasaia chiangmaiensis</name>
    <dbReference type="NCBI Taxonomy" id="320497"/>
    <lineage>
        <taxon>Bacteria</taxon>
        <taxon>Pseudomonadati</taxon>
        <taxon>Pseudomonadota</taxon>
        <taxon>Alphaproteobacteria</taxon>
        <taxon>Acetobacterales</taxon>
        <taxon>Acetobacteraceae</taxon>
        <taxon>Neoasaia</taxon>
    </lineage>
</organism>
<feature type="transmembrane region" description="Helical" evidence="2">
    <location>
        <begin position="150"/>
        <end position="170"/>
    </location>
</feature>
<keyword evidence="2" id="KW-1133">Transmembrane helix</keyword>
<dbReference type="Proteomes" id="UP000188604">
    <property type="component" value="Chromosome"/>
</dbReference>
<feature type="transmembrane region" description="Helical" evidence="2">
    <location>
        <begin position="191"/>
        <end position="221"/>
    </location>
</feature>
<dbReference type="KEGG" id="nch:A0U93_14025"/>
<name>A0A1U9KSU6_9PROT</name>
<keyword evidence="2" id="KW-0472">Membrane</keyword>
<dbReference type="EMBL" id="CP014691">
    <property type="protein sequence ID" value="AQS88855.1"/>
    <property type="molecule type" value="Genomic_DNA"/>
</dbReference>
<keyword evidence="4" id="KW-1185">Reference proteome</keyword>
<dbReference type="OrthoDB" id="10004754at2"/>
<sequence>MTPPDLQATRFERQGEPPSGPPRRPEPSTGVPPSMWRVIADSIRDAVALARADRFVVLALLVLNIALSTLSILTGREGRHSDLPFLLAMVAQLASLPFTLRFCAQLLDIPGPKSLPPQTWPRLIGWCIFCVLLGQVEQVALLPLPLPSLISGALFAGAIYFQLRLLPLYPALLSWPEWRGIDRVWTPSGRFVVPLASCAAVIYIPLIVVVAVTLVVVTGGLSSHPDQALILARLHHVMRPVVPILSLVMALVNVATTLFGAALRVRLFRLIA</sequence>
<protein>
    <submittedName>
        <fullName evidence="3">Uncharacterized protein</fullName>
    </submittedName>
</protein>
<accession>A0A1U9KSU6</accession>
<evidence type="ECO:0000256" key="2">
    <source>
        <dbReference type="SAM" id="Phobius"/>
    </source>
</evidence>
<gene>
    <name evidence="3" type="ORF">A0U93_14025</name>
</gene>